<reference evidence="2 3" key="1">
    <citation type="submission" date="2016-07" db="EMBL/GenBank/DDBJ databases">
        <title>Draft genome of Scalindua rubra, obtained from a brine-seawater interface in the Red Sea, sheds light on salt adaptation in anammox bacteria.</title>
        <authorList>
            <person name="Speth D.R."/>
            <person name="Lagkouvardos I."/>
            <person name="Wang Y."/>
            <person name="Qian P.-Y."/>
            <person name="Dutilh B.E."/>
            <person name="Jetten M.S."/>
        </authorList>
    </citation>
    <scope>NUCLEOTIDE SEQUENCE [LARGE SCALE GENOMIC DNA]</scope>
    <source>
        <strain evidence="2">BSI-1</strain>
    </source>
</reference>
<proteinExistence type="predicted"/>
<dbReference type="AlphaFoldDB" id="A0A1E3X4M3"/>
<accession>A0A1E3X4M3</accession>
<dbReference type="InterPro" id="IPR011856">
    <property type="entry name" value="tRNA_endonuc-like_dom_sf"/>
</dbReference>
<name>A0A1E3X4M3_9BACT</name>
<protein>
    <recommendedName>
        <fullName evidence="1">DUF5655 domain-containing protein</fullName>
    </recommendedName>
</protein>
<organism evidence="2 3">
    <name type="scientific">Candidatus Scalindua rubra</name>
    <dbReference type="NCBI Taxonomy" id="1872076"/>
    <lineage>
        <taxon>Bacteria</taxon>
        <taxon>Pseudomonadati</taxon>
        <taxon>Planctomycetota</taxon>
        <taxon>Candidatus Brocadiia</taxon>
        <taxon>Candidatus Brocadiales</taxon>
        <taxon>Candidatus Scalinduaceae</taxon>
        <taxon>Candidatus Scalindua</taxon>
    </lineage>
</organism>
<gene>
    <name evidence="2" type="ORF">SCARUB_04319</name>
</gene>
<dbReference type="EMBL" id="MAYW01000206">
    <property type="protein sequence ID" value="ODS30571.1"/>
    <property type="molecule type" value="Genomic_DNA"/>
</dbReference>
<dbReference type="Gene3D" id="3.40.1350.10">
    <property type="match status" value="1"/>
</dbReference>
<dbReference type="InterPro" id="IPR043714">
    <property type="entry name" value="DUF5655"/>
</dbReference>
<dbReference type="Pfam" id="PF18899">
    <property type="entry name" value="DUF5655"/>
    <property type="match status" value="1"/>
</dbReference>
<dbReference type="Proteomes" id="UP000094056">
    <property type="component" value="Unassembled WGS sequence"/>
</dbReference>
<evidence type="ECO:0000313" key="2">
    <source>
        <dbReference type="EMBL" id="ODS30571.1"/>
    </source>
</evidence>
<dbReference type="GO" id="GO:0003676">
    <property type="term" value="F:nucleic acid binding"/>
    <property type="evidence" value="ECO:0007669"/>
    <property type="project" value="InterPro"/>
</dbReference>
<evidence type="ECO:0000259" key="1">
    <source>
        <dbReference type="Pfam" id="PF18899"/>
    </source>
</evidence>
<feature type="domain" description="DUF5655" evidence="1">
    <location>
        <begin position="186"/>
        <end position="293"/>
    </location>
</feature>
<evidence type="ECO:0000313" key="3">
    <source>
        <dbReference type="Proteomes" id="UP000094056"/>
    </source>
</evidence>
<sequence length="296" mass="35165">MPRVNLKTGKIIEEDVFKSSTPEKELQKYIEKHLDLFFQSIYLKSFYKIPGGEIDTLAITEDGRPCIIEYKHKKDDKIINQIVFYYDWLQERSTKYEFERIVKENDNTADKEVDWSEVRLITIAKNYSKWDISLIKHLDTNIECFSYSYHKNELDIHLDPIINQYKKRNTYSSINSGSETKNITLDDHRNKASKKFKPIFDNFRNEILNLGENIEEGFAPNYIKYVVNTTFLSIHVRKDWLILQLRIDKENFKDPAKLSKDISNRGWSVTREIKFDKNMSVPSVIALIQQAYEYQF</sequence>
<comment type="caution">
    <text evidence="2">The sequence shown here is derived from an EMBL/GenBank/DDBJ whole genome shotgun (WGS) entry which is preliminary data.</text>
</comment>